<sequence>MTWEVKLAASLAGSSLEFEATKPRFRSFTATFFTLNPTLSPGRASWRASWCISTDFTSVLRPVGPKVTTIPGFKTPVSTRPTGTVPIPPIFSLLLKPLNHSLVNTTKLVNEMPGSGGLAGVDMANDHNVDVYLLLTHSWSKQLAKQYNDEDGGCLATGFKQPRASSRRYFGSNKKNGELEGRPSKEAKKAFSDLFETLSQAKSNSKGTEKRKSKT</sequence>
<evidence type="ECO:0000313" key="2">
    <source>
        <dbReference type="EMBL" id="KAL0910901.1"/>
    </source>
</evidence>
<reference evidence="2 3" key="1">
    <citation type="journal article" date="2024" name="Plant Biotechnol. J.">
        <title>Dendrobium thyrsiflorum genome and its molecular insights into genes involved in important horticultural traits.</title>
        <authorList>
            <person name="Chen B."/>
            <person name="Wang J.Y."/>
            <person name="Zheng P.J."/>
            <person name="Li K.L."/>
            <person name="Liang Y.M."/>
            <person name="Chen X.F."/>
            <person name="Zhang C."/>
            <person name="Zhao X."/>
            <person name="He X."/>
            <person name="Zhang G.Q."/>
            <person name="Liu Z.J."/>
            <person name="Xu Q."/>
        </authorList>
    </citation>
    <scope>NUCLEOTIDE SEQUENCE [LARGE SCALE GENOMIC DNA]</scope>
    <source>
        <strain evidence="2">GZMU011</strain>
    </source>
</reference>
<dbReference type="AlphaFoldDB" id="A0ABD0UKM4"/>
<protein>
    <submittedName>
        <fullName evidence="2">Uncharacterized protein</fullName>
    </submittedName>
</protein>
<dbReference type="EMBL" id="JANQDX010000015">
    <property type="protein sequence ID" value="KAL0910901.1"/>
    <property type="molecule type" value="Genomic_DNA"/>
</dbReference>
<accession>A0ABD0UKM4</accession>
<gene>
    <name evidence="2" type="ORF">M5K25_018997</name>
</gene>
<dbReference type="Proteomes" id="UP001552299">
    <property type="component" value="Unassembled WGS sequence"/>
</dbReference>
<proteinExistence type="predicted"/>
<feature type="compositionally biased region" description="Basic and acidic residues" evidence="1">
    <location>
        <begin position="175"/>
        <end position="185"/>
    </location>
</feature>
<comment type="caution">
    <text evidence="2">The sequence shown here is derived from an EMBL/GenBank/DDBJ whole genome shotgun (WGS) entry which is preliminary data.</text>
</comment>
<evidence type="ECO:0000313" key="3">
    <source>
        <dbReference type="Proteomes" id="UP001552299"/>
    </source>
</evidence>
<feature type="region of interest" description="Disordered" evidence="1">
    <location>
        <begin position="166"/>
        <end position="185"/>
    </location>
</feature>
<name>A0ABD0UKM4_DENTH</name>
<organism evidence="2 3">
    <name type="scientific">Dendrobium thyrsiflorum</name>
    <name type="common">Pinecone-like raceme dendrobium</name>
    <name type="synonym">Orchid</name>
    <dbReference type="NCBI Taxonomy" id="117978"/>
    <lineage>
        <taxon>Eukaryota</taxon>
        <taxon>Viridiplantae</taxon>
        <taxon>Streptophyta</taxon>
        <taxon>Embryophyta</taxon>
        <taxon>Tracheophyta</taxon>
        <taxon>Spermatophyta</taxon>
        <taxon>Magnoliopsida</taxon>
        <taxon>Liliopsida</taxon>
        <taxon>Asparagales</taxon>
        <taxon>Orchidaceae</taxon>
        <taxon>Epidendroideae</taxon>
        <taxon>Malaxideae</taxon>
        <taxon>Dendrobiinae</taxon>
        <taxon>Dendrobium</taxon>
    </lineage>
</organism>
<keyword evidence="3" id="KW-1185">Reference proteome</keyword>
<evidence type="ECO:0000256" key="1">
    <source>
        <dbReference type="SAM" id="MobiDB-lite"/>
    </source>
</evidence>